<feature type="domain" description="Glucose-6-phosphate dehydrogenase C-terminal" evidence="8">
    <location>
        <begin position="181"/>
        <end position="439"/>
    </location>
</feature>
<keyword evidence="5" id="KW-0560">Oxidoreductase</keyword>
<dbReference type="GO" id="GO:0004345">
    <property type="term" value="F:glucose-6-phosphate dehydrogenase activity"/>
    <property type="evidence" value="ECO:0007669"/>
    <property type="project" value="InterPro"/>
</dbReference>
<name>A0A2H0WY55_9BACT</name>
<comment type="pathway">
    <text evidence="1">Carbohydrate degradation; pentose phosphate pathway; D-ribulose 5-phosphate from D-glucose 6-phosphate (oxidative stage): step 1/3.</text>
</comment>
<evidence type="ECO:0000313" key="10">
    <source>
        <dbReference type="Proteomes" id="UP000229574"/>
    </source>
</evidence>
<evidence type="ECO:0000256" key="6">
    <source>
        <dbReference type="ARBA" id="ARBA00023277"/>
    </source>
</evidence>
<dbReference type="Proteomes" id="UP000229574">
    <property type="component" value="Unassembled WGS sequence"/>
</dbReference>
<keyword evidence="4" id="KW-0521">NADP</keyword>
<evidence type="ECO:0000313" key="9">
    <source>
        <dbReference type="EMBL" id="PIS17610.1"/>
    </source>
</evidence>
<dbReference type="GO" id="GO:0006006">
    <property type="term" value="P:glucose metabolic process"/>
    <property type="evidence" value="ECO:0007669"/>
    <property type="project" value="UniProtKB-KW"/>
</dbReference>
<dbReference type="GO" id="GO:0005829">
    <property type="term" value="C:cytosol"/>
    <property type="evidence" value="ECO:0007669"/>
    <property type="project" value="TreeGrafter"/>
</dbReference>
<dbReference type="PANTHER" id="PTHR23429:SF0">
    <property type="entry name" value="GLUCOSE-6-PHOSPHATE 1-DEHYDROGENASE"/>
    <property type="match status" value="1"/>
</dbReference>
<protein>
    <submittedName>
        <fullName evidence="9">Glucose-6-phosphate dehydrogenase</fullName>
    </submittedName>
</protein>
<evidence type="ECO:0000256" key="5">
    <source>
        <dbReference type="ARBA" id="ARBA00023002"/>
    </source>
</evidence>
<reference evidence="10" key="1">
    <citation type="submission" date="2017-09" db="EMBL/GenBank/DDBJ databases">
        <title>Depth-based differentiation of microbial function through sediment-hosted aquifers and enrichment of novel symbionts in the deep terrestrial subsurface.</title>
        <authorList>
            <person name="Probst A.J."/>
            <person name="Ladd B."/>
            <person name="Jarett J.K."/>
            <person name="Geller-Mcgrath D.E."/>
            <person name="Sieber C.M.K."/>
            <person name="Emerson J.B."/>
            <person name="Anantharaman K."/>
            <person name="Thomas B.C."/>
            <person name="Malmstrom R."/>
            <person name="Stieglmeier M."/>
            <person name="Klingl A."/>
            <person name="Woyke T."/>
            <person name="Ryan C.M."/>
            <person name="Banfield J.F."/>
        </authorList>
    </citation>
    <scope>NUCLEOTIDE SEQUENCE [LARGE SCALE GENOMIC DNA]</scope>
</reference>
<dbReference type="InterPro" id="IPR001282">
    <property type="entry name" value="G6P_DH"/>
</dbReference>
<dbReference type="InterPro" id="IPR022675">
    <property type="entry name" value="G6P_DH_C"/>
</dbReference>
<sequence length="447" mass="50513">VIFGITSNLAQIKLIPTLYDLVKGQYLNPSFRVIGVGRKEMDPTQFKEYVSHTLAAPNRHHTHSIDPKIETDLLSRLTYFPADLTDPTSYQKLSSLLLAKTNRMFYLATFPSLFATIFKHLKASGLTDQKAGWARLLIEKPIGHDASSAGQLNQLLTQYFSEDQIFRLDHYLGKETLQNILTFRFSNGILEHLMNKEHIREIQVTATEDFGIGGRGSYYDQNGALKDVGQNHLLQMIALSLMDQPRVLSNQGITAERVKVLTHLVADPSSLIIGQYEGYQNEKDVAEGSLTETYFAFQAELNNDRFRGVPIYVRGGKYTTRTATEVAIIFKNSPNVLIYRIQPNEGIVLKIVTKKPGSALDLTQSYMQYCYPHDVDLPDAYENLIIDALRGDQTFFNDADEVDAQWTIIDPLVERTHRLKPIIYPRGSWGPSSETNWLEPSTAFCAI</sequence>
<dbReference type="EMBL" id="PEYY01000137">
    <property type="protein sequence ID" value="PIS17610.1"/>
    <property type="molecule type" value="Genomic_DNA"/>
</dbReference>
<feature type="non-terminal residue" evidence="9">
    <location>
        <position position="1"/>
    </location>
</feature>
<dbReference type="GO" id="GO:0050661">
    <property type="term" value="F:NADP binding"/>
    <property type="evidence" value="ECO:0007669"/>
    <property type="project" value="InterPro"/>
</dbReference>
<proteinExistence type="inferred from homology"/>
<feature type="domain" description="Glucose-6-phosphate dehydrogenase NAD-binding" evidence="7">
    <location>
        <begin position="1"/>
        <end position="179"/>
    </location>
</feature>
<comment type="caution">
    <text evidence="9">The sequence shown here is derived from an EMBL/GenBank/DDBJ whole genome shotgun (WGS) entry which is preliminary data.</text>
</comment>
<comment type="similarity">
    <text evidence="2">Belongs to the glucose-6-phosphate dehydrogenase family.</text>
</comment>
<gene>
    <name evidence="9" type="primary">zwf</name>
    <name evidence="9" type="ORF">COT54_03755</name>
</gene>
<organism evidence="9 10">
    <name type="scientific">Candidatus Collierbacteria bacterium CG09_land_8_20_14_0_10_46_12</name>
    <dbReference type="NCBI Taxonomy" id="1974533"/>
    <lineage>
        <taxon>Bacteria</taxon>
        <taxon>Candidatus Collieribacteriota</taxon>
    </lineage>
</organism>
<dbReference type="InterPro" id="IPR019796">
    <property type="entry name" value="G6P_DH_AS"/>
</dbReference>
<dbReference type="UniPathway" id="UPA00115"/>
<dbReference type="GO" id="GO:0009051">
    <property type="term" value="P:pentose-phosphate shunt, oxidative branch"/>
    <property type="evidence" value="ECO:0007669"/>
    <property type="project" value="TreeGrafter"/>
</dbReference>
<dbReference type="Pfam" id="PF02781">
    <property type="entry name" value="G6PD_C"/>
    <property type="match status" value="1"/>
</dbReference>
<evidence type="ECO:0000259" key="8">
    <source>
        <dbReference type="Pfam" id="PF02781"/>
    </source>
</evidence>
<dbReference type="SUPFAM" id="SSF55347">
    <property type="entry name" value="Glyceraldehyde-3-phosphate dehydrogenase-like, C-terminal domain"/>
    <property type="match status" value="1"/>
</dbReference>
<dbReference type="PROSITE" id="PS00069">
    <property type="entry name" value="G6P_DEHYDROGENASE"/>
    <property type="match status" value="1"/>
</dbReference>
<dbReference type="NCBIfam" id="TIGR00871">
    <property type="entry name" value="zwf"/>
    <property type="match status" value="1"/>
</dbReference>
<dbReference type="PIRSF" id="PIRSF000110">
    <property type="entry name" value="G6PD"/>
    <property type="match status" value="1"/>
</dbReference>
<dbReference type="HAMAP" id="MF_00966">
    <property type="entry name" value="G6PD"/>
    <property type="match status" value="1"/>
</dbReference>
<dbReference type="InterPro" id="IPR036291">
    <property type="entry name" value="NAD(P)-bd_dom_sf"/>
</dbReference>
<evidence type="ECO:0000256" key="1">
    <source>
        <dbReference type="ARBA" id="ARBA00004937"/>
    </source>
</evidence>
<keyword evidence="6" id="KW-0119">Carbohydrate metabolism</keyword>
<dbReference type="Gene3D" id="3.30.360.10">
    <property type="entry name" value="Dihydrodipicolinate Reductase, domain 2"/>
    <property type="match status" value="1"/>
</dbReference>
<keyword evidence="3" id="KW-0313">Glucose metabolism</keyword>
<evidence type="ECO:0000256" key="4">
    <source>
        <dbReference type="ARBA" id="ARBA00022857"/>
    </source>
</evidence>
<evidence type="ECO:0000259" key="7">
    <source>
        <dbReference type="Pfam" id="PF00479"/>
    </source>
</evidence>
<evidence type="ECO:0000256" key="2">
    <source>
        <dbReference type="ARBA" id="ARBA00009975"/>
    </source>
</evidence>
<dbReference type="AlphaFoldDB" id="A0A2H0WY55"/>
<accession>A0A2H0WY55</accession>
<dbReference type="SUPFAM" id="SSF51735">
    <property type="entry name" value="NAD(P)-binding Rossmann-fold domains"/>
    <property type="match status" value="1"/>
</dbReference>
<dbReference type="Pfam" id="PF00479">
    <property type="entry name" value="G6PD_N"/>
    <property type="match status" value="1"/>
</dbReference>
<dbReference type="PRINTS" id="PR00079">
    <property type="entry name" value="G6PDHDRGNASE"/>
</dbReference>
<dbReference type="Gene3D" id="3.40.50.720">
    <property type="entry name" value="NAD(P)-binding Rossmann-like Domain"/>
    <property type="match status" value="1"/>
</dbReference>
<dbReference type="PANTHER" id="PTHR23429">
    <property type="entry name" value="GLUCOSE-6-PHOSPHATE 1-DEHYDROGENASE G6PD"/>
    <property type="match status" value="1"/>
</dbReference>
<evidence type="ECO:0000256" key="3">
    <source>
        <dbReference type="ARBA" id="ARBA00022526"/>
    </source>
</evidence>
<dbReference type="InterPro" id="IPR022674">
    <property type="entry name" value="G6P_DH_NAD-bd"/>
</dbReference>